<dbReference type="GO" id="GO:0005576">
    <property type="term" value="C:extracellular region"/>
    <property type="evidence" value="ECO:0007669"/>
    <property type="project" value="InterPro"/>
</dbReference>
<dbReference type="VEuPathDB" id="VectorBase:HLOH_043057"/>
<dbReference type="AlphaFoldDB" id="A0A9J6FFP6"/>
<protein>
    <recommendedName>
        <fullName evidence="2">Chitin-binding type-2 domain-containing protein</fullName>
    </recommendedName>
</protein>
<feature type="compositionally biased region" description="Pro residues" evidence="1">
    <location>
        <begin position="317"/>
        <end position="338"/>
    </location>
</feature>
<dbReference type="Proteomes" id="UP000821853">
    <property type="component" value="Chromosome 1"/>
</dbReference>
<accession>A0A9J6FFP6</accession>
<evidence type="ECO:0000256" key="1">
    <source>
        <dbReference type="SAM" id="MobiDB-lite"/>
    </source>
</evidence>
<gene>
    <name evidence="3" type="ORF">HPB48_003030</name>
</gene>
<evidence type="ECO:0000313" key="3">
    <source>
        <dbReference type="EMBL" id="KAH9361168.1"/>
    </source>
</evidence>
<organism evidence="3 4">
    <name type="scientific">Haemaphysalis longicornis</name>
    <name type="common">Bush tick</name>
    <dbReference type="NCBI Taxonomy" id="44386"/>
    <lineage>
        <taxon>Eukaryota</taxon>
        <taxon>Metazoa</taxon>
        <taxon>Ecdysozoa</taxon>
        <taxon>Arthropoda</taxon>
        <taxon>Chelicerata</taxon>
        <taxon>Arachnida</taxon>
        <taxon>Acari</taxon>
        <taxon>Parasitiformes</taxon>
        <taxon>Ixodida</taxon>
        <taxon>Ixodoidea</taxon>
        <taxon>Ixodidae</taxon>
        <taxon>Haemaphysalinae</taxon>
        <taxon>Haemaphysalis</taxon>
    </lineage>
</organism>
<evidence type="ECO:0000313" key="4">
    <source>
        <dbReference type="Proteomes" id="UP000821853"/>
    </source>
</evidence>
<keyword evidence="4" id="KW-1185">Reference proteome</keyword>
<dbReference type="EMBL" id="JABSTR010000001">
    <property type="protein sequence ID" value="KAH9361168.1"/>
    <property type="molecule type" value="Genomic_DNA"/>
</dbReference>
<dbReference type="SUPFAM" id="SSF57625">
    <property type="entry name" value="Invertebrate chitin-binding proteins"/>
    <property type="match status" value="1"/>
</dbReference>
<dbReference type="PANTHER" id="PTHR22933:SF43">
    <property type="entry name" value="LP10131P"/>
    <property type="match status" value="1"/>
</dbReference>
<dbReference type="InterPro" id="IPR002557">
    <property type="entry name" value="Chitin-bd_dom"/>
</dbReference>
<name>A0A9J6FFP6_HAELO</name>
<dbReference type="InterPro" id="IPR036508">
    <property type="entry name" value="Chitin-bd_dom_sf"/>
</dbReference>
<dbReference type="SMART" id="SM00494">
    <property type="entry name" value="ChtBD2"/>
    <property type="match status" value="1"/>
</dbReference>
<evidence type="ECO:0000259" key="2">
    <source>
        <dbReference type="SMART" id="SM00494"/>
    </source>
</evidence>
<dbReference type="GO" id="GO:0008061">
    <property type="term" value="F:chitin binding"/>
    <property type="evidence" value="ECO:0007669"/>
    <property type="project" value="InterPro"/>
</dbReference>
<feature type="domain" description="Chitin-binding type-2" evidence="2">
    <location>
        <begin position="166"/>
        <end position="232"/>
    </location>
</feature>
<dbReference type="Gene3D" id="2.170.140.10">
    <property type="entry name" value="Chitin binding domain"/>
    <property type="match status" value="1"/>
</dbReference>
<reference evidence="3 4" key="1">
    <citation type="journal article" date="2020" name="Cell">
        <title>Large-Scale Comparative Analyses of Tick Genomes Elucidate Their Genetic Diversity and Vector Capacities.</title>
        <authorList>
            <consortium name="Tick Genome and Microbiome Consortium (TIGMIC)"/>
            <person name="Jia N."/>
            <person name="Wang J."/>
            <person name="Shi W."/>
            <person name="Du L."/>
            <person name="Sun Y."/>
            <person name="Zhan W."/>
            <person name="Jiang J.F."/>
            <person name="Wang Q."/>
            <person name="Zhang B."/>
            <person name="Ji P."/>
            <person name="Bell-Sakyi L."/>
            <person name="Cui X.M."/>
            <person name="Yuan T.T."/>
            <person name="Jiang B.G."/>
            <person name="Yang W.F."/>
            <person name="Lam T.T."/>
            <person name="Chang Q.C."/>
            <person name="Ding S.J."/>
            <person name="Wang X.J."/>
            <person name="Zhu J.G."/>
            <person name="Ruan X.D."/>
            <person name="Zhao L."/>
            <person name="Wei J.T."/>
            <person name="Ye R.Z."/>
            <person name="Que T.C."/>
            <person name="Du C.H."/>
            <person name="Zhou Y.H."/>
            <person name="Cheng J.X."/>
            <person name="Dai P.F."/>
            <person name="Guo W.B."/>
            <person name="Han X.H."/>
            <person name="Huang E.J."/>
            <person name="Li L.F."/>
            <person name="Wei W."/>
            <person name="Gao Y.C."/>
            <person name="Liu J.Z."/>
            <person name="Shao H.Z."/>
            <person name="Wang X."/>
            <person name="Wang C.C."/>
            <person name="Yang T.C."/>
            <person name="Huo Q.B."/>
            <person name="Li W."/>
            <person name="Chen H.Y."/>
            <person name="Chen S.E."/>
            <person name="Zhou L.G."/>
            <person name="Ni X.B."/>
            <person name="Tian J.H."/>
            <person name="Sheng Y."/>
            <person name="Liu T."/>
            <person name="Pan Y.S."/>
            <person name="Xia L.Y."/>
            <person name="Li J."/>
            <person name="Zhao F."/>
            <person name="Cao W.C."/>
        </authorList>
    </citation>
    <scope>NUCLEOTIDE SEQUENCE [LARGE SCALE GENOMIC DNA]</scope>
    <source>
        <strain evidence="3">HaeL-2018</strain>
    </source>
</reference>
<proteinExistence type="predicted"/>
<dbReference type="Pfam" id="PF01607">
    <property type="entry name" value="CBM_14"/>
    <property type="match status" value="1"/>
</dbReference>
<comment type="caution">
    <text evidence="3">The sequence shown here is derived from an EMBL/GenBank/DDBJ whole genome shotgun (WGS) entry which is preliminary data.</text>
</comment>
<dbReference type="InterPro" id="IPR052976">
    <property type="entry name" value="Scoloptoxin-like"/>
</dbReference>
<dbReference type="PANTHER" id="PTHR22933">
    <property type="entry name" value="FI18007P1-RELATED"/>
    <property type="match status" value="1"/>
</dbReference>
<sequence length="338" mass="36411">MHYMNHKATFLFHASDRTNVLRGAGFGLADPHPRLRSHAIVPLLSTPALSQTIPTVRAPGAQDYGSIERGSDPLHTTLSSWFRGTRAPPCFLSEMQLLQDNMGWPHVVMHHIAFSFFLNYVTHHVIETSAETNAHSTSMRTISRRREAYALPDGAELLLGTVKTTFKCPGDGYYADIDNDCKVFHVCHDVLGPQGTAGHEMQHFSFLCGNQTMFNQLSLTCAYEDDSVPCQNAKDFYYLNANIGDPKAEFLSDNDIQRAAPLVATLRLHAGAQSVGPSVSVGPPAGPPGLLSRTPARGLGRGAASELKEVTVAAPPSTAPPSTAPPSTSPPSTPASQE</sequence>
<dbReference type="OrthoDB" id="6505219at2759"/>
<feature type="region of interest" description="Disordered" evidence="1">
    <location>
        <begin position="275"/>
        <end position="338"/>
    </location>
</feature>